<protein>
    <submittedName>
        <fullName evidence="2">Uncharacterized protein</fullName>
    </submittedName>
</protein>
<evidence type="ECO:0000313" key="2">
    <source>
        <dbReference type="EMBL" id="MCA9390601.1"/>
    </source>
</evidence>
<name>A0A955LHQ1_UNCKA</name>
<dbReference type="Proteomes" id="UP000701698">
    <property type="component" value="Unassembled WGS sequence"/>
</dbReference>
<feature type="chain" id="PRO_5037514457" evidence="1">
    <location>
        <begin position="25"/>
        <end position="77"/>
    </location>
</feature>
<evidence type="ECO:0000313" key="3">
    <source>
        <dbReference type="Proteomes" id="UP000701698"/>
    </source>
</evidence>
<dbReference type="EMBL" id="JAGQKX010000144">
    <property type="protein sequence ID" value="MCA9390601.1"/>
    <property type="molecule type" value="Genomic_DNA"/>
</dbReference>
<reference evidence="2" key="1">
    <citation type="submission" date="2020-04" db="EMBL/GenBank/DDBJ databases">
        <authorList>
            <person name="Zhang T."/>
        </authorList>
    </citation>
    <scope>NUCLEOTIDE SEQUENCE</scope>
    <source>
        <strain evidence="2">HKST-UBA01</strain>
    </source>
</reference>
<proteinExistence type="predicted"/>
<accession>A0A955LHQ1</accession>
<dbReference type="AlphaFoldDB" id="A0A955LHQ1"/>
<keyword evidence="1" id="KW-0732">Signal</keyword>
<organism evidence="2 3">
    <name type="scientific">candidate division WWE3 bacterium</name>
    <dbReference type="NCBI Taxonomy" id="2053526"/>
    <lineage>
        <taxon>Bacteria</taxon>
        <taxon>Katanobacteria</taxon>
    </lineage>
</organism>
<sequence>MKHRTRLLMAATILSCLIVNQTNSLNVPIFAYTADKTDIQIAKPVFLPILTLPAEAQNYYYLEPQEFLQLFDTQVLE</sequence>
<feature type="non-terminal residue" evidence="2">
    <location>
        <position position="77"/>
    </location>
</feature>
<gene>
    <name evidence="2" type="ORF">KC571_04310</name>
</gene>
<comment type="caution">
    <text evidence="2">The sequence shown here is derived from an EMBL/GenBank/DDBJ whole genome shotgun (WGS) entry which is preliminary data.</text>
</comment>
<feature type="signal peptide" evidence="1">
    <location>
        <begin position="1"/>
        <end position="24"/>
    </location>
</feature>
<evidence type="ECO:0000256" key="1">
    <source>
        <dbReference type="SAM" id="SignalP"/>
    </source>
</evidence>
<reference evidence="2" key="2">
    <citation type="journal article" date="2021" name="Microbiome">
        <title>Successional dynamics and alternative stable states in a saline activated sludge microbial community over 9 years.</title>
        <authorList>
            <person name="Wang Y."/>
            <person name="Ye J."/>
            <person name="Ju F."/>
            <person name="Liu L."/>
            <person name="Boyd J.A."/>
            <person name="Deng Y."/>
            <person name="Parks D.H."/>
            <person name="Jiang X."/>
            <person name="Yin X."/>
            <person name="Woodcroft B.J."/>
            <person name="Tyson G.W."/>
            <person name="Hugenholtz P."/>
            <person name="Polz M.F."/>
            <person name="Zhang T."/>
        </authorList>
    </citation>
    <scope>NUCLEOTIDE SEQUENCE</scope>
    <source>
        <strain evidence="2">HKST-UBA01</strain>
    </source>
</reference>